<keyword evidence="3" id="KW-1185">Reference proteome</keyword>
<feature type="compositionally biased region" description="Basic and acidic residues" evidence="1">
    <location>
        <begin position="103"/>
        <end position="113"/>
    </location>
</feature>
<feature type="compositionally biased region" description="Basic and acidic residues" evidence="1">
    <location>
        <begin position="53"/>
        <end position="71"/>
    </location>
</feature>
<accession>A0A9N7VK66</accession>
<organism evidence="2 3">
    <name type="scientific">Pleuronectes platessa</name>
    <name type="common">European plaice</name>
    <dbReference type="NCBI Taxonomy" id="8262"/>
    <lineage>
        <taxon>Eukaryota</taxon>
        <taxon>Metazoa</taxon>
        <taxon>Chordata</taxon>
        <taxon>Craniata</taxon>
        <taxon>Vertebrata</taxon>
        <taxon>Euteleostomi</taxon>
        <taxon>Actinopterygii</taxon>
        <taxon>Neopterygii</taxon>
        <taxon>Teleostei</taxon>
        <taxon>Neoteleostei</taxon>
        <taxon>Acanthomorphata</taxon>
        <taxon>Carangaria</taxon>
        <taxon>Pleuronectiformes</taxon>
        <taxon>Pleuronectoidei</taxon>
        <taxon>Pleuronectidae</taxon>
        <taxon>Pleuronectes</taxon>
    </lineage>
</organism>
<evidence type="ECO:0000256" key="1">
    <source>
        <dbReference type="SAM" id="MobiDB-lite"/>
    </source>
</evidence>
<dbReference type="AlphaFoldDB" id="A0A9N7VK66"/>
<evidence type="ECO:0000313" key="2">
    <source>
        <dbReference type="EMBL" id="CAB1449891.1"/>
    </source>
</evidence>
<dbReference type="EMBL" id="CADEAL010004033">
    <property type="protein sequence ID" value="CAB1449891.1"/>
    <property type="molecule type" value="Genomic_DNA"/>
</dbReference>
<reference evidence="2" key="1">
    <citation type="submission" date="2020-03" db="EMBL/GenBank/DDBJ databases">
        <authorList>
            <person name="Weist P."/>
        </authorList>
    </citation>
    <scope>NUCLEOTIDE SEQUENCE</scope>
</reference>
<gene>
    <name evidence="2" type="ORF">PLEPLA_LOCUS37577</name>
</gene>
<feature type="compositionally biased region" description="Acidic residues" evidence="1">
    <location>
        <begin position="93"/>
        <end position="102"/>
    </location>
</feature>
<comment type="caution">
    <text evidence="2">The sequence shown here is derived from an EMBL/GenBank/DDBJ whole genome shotgun (WGS) entry which is preliminary data.</text>
</comment>
<feature type="compositionally biased region" description="Pro residues" evidence="1">
    <location>
        <begin position="20"/>
        <end position="29"/>
    </location>
</feature>
<dbReference type="Proteomes" id="UP001153269">
    <property type="component" value="Unassembled WGS sequence"/>
</dbReference>
<feature type="compositionally biased region" description="Low complexity" evidence="1">
    <location>
        <begin position="124"/>
        <end position="137"/>
    </location>
</feature>
<feature type="region of interest" description="Disordered" evidence="1">
    <location>
        <begin position="1"/>
        <end position="29"/>
    </location>
</feature>
<feature type="compositionally biased region" description="Polar residues" evidence="1">
    <location>
        <begin position="76"/>
        <end position="92"/>
    </location>
</feature>
<protein>
    <submittedName>
        <fullName evidence="2">Uncharacterized protein</fullName>
    </submittedName>
</protein>
<feature type="non-terminal residue" evidence="2">
    <location>
        <position position="1"/>
    </location>
</feature>
<proteinExistence type="predicted"/>
<feature type="region of interest" description="Disordered" evidence="1">
    <location>
        <begin position="43"/>
        <end position="137"/>
    </location>
</feature>
<name>A0A9N7VK66_PLEPL</name>
<evidence type="ECO:0000313" key="3">
    <source>
        <dbReference type="Proteomes" id="UP001153269"/>
    </source>
</evidence>
<sequence length="223" mass="24285">TGYEFTPRPAAPIPLLLLPSSPPPPPLLPPSCLRLTVGCNSSHRIHTEEEEAGERRGDGCDRRDGRRESIHLKQFVEQSEGNLTFNSGMSSLSEEEEEEEEREGGGEERRRREEEEEPEGAFVSSHPSSSSSSSSSSPLLHLHTLALLPLSPAVASPPPSSPYPPALLPSLTLSHYLSVPPHPPTPLSITAPCNVNSSRLSAPRCFMYMHTSPRVCQLLPCQV</sequence>